<evidence type="ECO:0000256" key="1">
    <source>
        <dbReference type="SAM" id="Coils"/>
    </source>
</evidence>
<organism evidence="2 3">
    <name type="scientific">Pseudomonas aegrilactucae</name>
    <dbReference type="NCBI Taxonomy" id="2854028"/>
    <lineage>
        <taxon>Bacteria</taxon>
        <taxon>Pseudomonadati</taxon>
        <taxon>Pseudomonadota</taxon>
        <taxon>Gammaproteobacteria</taxon>
        <taxon>Pseudomonadales</taxon>
        <taxon>Pseudomonadaceae</taxon>
        <taxon>Pseudomonas</taxon>
    </lineage>
</organism>
<keyword evidence="3" id="KW-1185">Reference proteome</keyword>
<dbReference type="Proteomes" id="UP001106592">
    <property type="component" value="Unassembled WGS sequence"/>
</dbReference>
<dbReference type="EMBL" id="JAHTBI010000010">
    <property type="protein sequence ID" value="MBV6286253.1"/>
    <property type="molecule type" value="Genomic_DNA"/>
</dbReference>
<protein>
    <submittedName>
        <fullName evidence="2">Alpha-xenorhabdolysin family binary toxin subunit A</fullName>
    </submittedName>
</protein>
<keyword evidence="1" id="KW-0175">Coiled coil</keyword>
<name>A0A9Q2XG12_9PSED</name>
<evidence type="ECO:0000313" key="3">
    <source>
        <dbReference type="Proteomes" id="UP001106592"/>
    </source>
</evidence>
<evidence type="ECO:0000313" key="2">
    <source>
        <dbReference type="EMBL" id="MBV6286253.1"/>
    </source>
</evidence>
<gene>
    <name evidence="2" type="ORF">KUO17_04225</name>
</gene>
<dbReference type="CDD" id="cd22657">
    <property type="entry name" value="ClyA_XaxA-like"/>
    <property type="match status" value="1"/>
</dbReference>
<reference evidence="2" key="2">
    <citation type="journal article" date="2023" name="Plant Pathol.">
        <title>Dismantling and reorganizing Pseudomonas marginalis sensu#lato.</title>
        <authorList>
            <person name="Sawada H."/>
            <person name="Fujikawa T."/>
            <person name="Satou M."/>
        </authorList>
    </citation>
    <scope>NUCLEOTIDE SEQUENCE</scope>
    <source>
        <strain evidence="2">MAFF 301350</strain>
    </source>
</reference>
<feature type="coiled-coil region" evidence="1">
    <location>
        <begin position="218"/>
        <end position="245"/>
    </location>
</feature>
<proteinExistence type="predicted"/>
<comment type="caution">
    <text evidence="2">The sequence shown here is derived from an EMBL/GenBank/DDBJ whole genome shotgun (WGS) entry which is preliminary data.</text>
</comment>
<dbReference type="RefSeq" id="WP_217973808.1">
    <property type="nucleotide sequence ID" value="NZ_JAHTBI010000010.1"/>
</dbReference>
<reference evidence="2" key="1">
    <citation type="journal article" date="2022" name="Int. J. Syst. Evol. Microbiol.">
        <title>Pseudomonas aegrilactucae sp. nov. and Pseudomonas morbosilactucae sp. nov., pathogens causing bacterial rot of lettuce in Japan.</title>
        <authorList>
            <person name="Sawada H."/>
            <person name="Fujikawa T."/>
            <person name="Satou M."/>
        </authorList>
    </citation>
    <scope>NUCLEOTIDE SEQUENCE</scope>
    <source>
        <strain evidence="2">MAFF 301350</strain>
    </source>
</reference>
<accession>A0A9Q2XG12</accession>
<dbReference type="AlphaFoldDB" id="A0A9Q2XG12"/>
<dbReference type="NCBIfam" id="NF033928">
    <property type="entry name" value="alph_xenorhab_A"/>
    <property type="match status" value="1"/>
</dbReference>
<sequence length="386" mass="43110">MDGLTSLNDQDIPTLASEVPAKIVDVLSKRKGAALTLTEEDIITLNDYADDVFKLPQGEENVTDWLGYTDVKSLLLQPVAITELNSALLDHAQEWLSVSDQCKELCSQLSSCATDINTSGAEVIQLCREVLKMEGSSIDRWDDVVLKHPVTFTLKERMTVDVMADYIGIIAESVDYFSDKVQGVKQASQAFRDTARSQLSSTVGTMLTALEDISAFDEGLAQEELDELDEDIKRLKAEYEQLVAQALSGLVAGPFGVLLTGILYGPHAEEVRKARNAKFEMRKSVLSRQRVEKNNYGRLKRLESHLDALGSQLTDVYNAANHLHSAWQLISVYLHASRKHLNAIETNHALSSFITRFSLFLGQWDEIEHKAHSMSNMFTVSSRTWR</sequence>